<sequence>MHPLQSSPPVDESATGTAVAAGVFNRRAGLVWGVAACALTLTGGGVSAQPVSAAAEEAKAPPLPALDSVLNVPPIELLAGGGFDPVASRGKPLLVYWWSSTCPFCALQSPAMEAFWRAHQTGGFQMLALSIDKKPQDAMAYLAKKGYSFPAAWASPEWRKAYPKPKGLPITLLAGADGRLKVAEKGQLFAEDIEAMAQFL</sequence>
<dbReference type="CDD" id="cd02966">
    <property type="entry name" value="TlpA_like_family"/>
    <property type="match status" value="1"/>
</dbReference>
<dbReference type="InterPro" id="IPR050553">
    <property type="entry name" value="Thioredoxin_ResA/DsbE_sf"/>
</dbReference>
<gene>
    <name evidence="2" type="ORF">LPB72_11400</name>
</gene>
<dbReference type="PANTHER" id="PTHR42852:SF17">
    <property type="entry name" value="THIOREDOXIN-LIKE PROTEIN HI_1115"/>
    <property type="match status" value="1"/>
</dbReference>
<evidence type="ECO:0000313" key="3">
    <source>
        <dbReference type="Proteomes" id="UP000185657"/>
    </source>
</evidence>
<feature type="domain" description="Thioredoxin" evidence="1">
    <location>
        <begin position="54"/>
        <end position="200"/>
    </location>
</feature>
<dbReference type="Proteomes" id="UP000185657">
    <property type="component" value="Unassembled WGS sequence"/>
</dbReference>
<reference evidence="2 3" key="1">
    <citation type="submission" date="2016-02" db="EMBL/GenBank/DDBJ databases">
        <title>Draft genome sequence of Hydrogenophaga sp. LPB0072.</title>
        <authorList>
            <person name="Shin S.-K."/>
            <person name="Yi H."/>
        </authorList>
    </citation>
    <scope>NUCLEOTIDE SEQUENCE [LARGE SCALE GENOMIC DNA]</scope>
    <source>
        <strain evidence="2 3">LPB0072</strain>
    </source>
</reference>
<dbReference type="InterPro" id="IPR013766">
    <property type="entry name" value="Thioredoxin_domain"/>
</dbReference>
<dbReference type="PANTHER" id="PTHR42852">
    <property type="entry name" value="THIOL:DISULFIDE INTERCHANGE PROTEIN DSBE"/>
    <property type="match status" value="1"/>
</dbReference>
<dbReference type="Gene3D" id="3.40.30.10">
    <property type="entry name" value="Glutaredoxin"/>
    <property type="match status" value="1"/>
</dbReference>
<dbReference type="InterPro" id="IPR000866">
    <property type="entry name" value="AhpC/TSA"/>
</dbReference>
<accession>A0ABX2U829</accession>
<comment type="caution">
    <text evidence="2">The sequence shown here is derived from an EMBL/GenBank/DDBJ whole genome shotgun (WGS) entry which is preliminary data.</text>
</comment>
<dbReference type="RefSeq" id="WP_082876921.1">
    <property type="nucleotide sequence ID" value="NZ_CP017476.1"/>
</dbReference>
<protein>
    <recommendedName>
        <fullName evidence="1">Thioredoxin domain-containing protein</fullName>
    </recommendedName>
</protein>
<dbReference type="SUPFAM" id="SSF52833">
    <property type="entry name" value="Thioredoxin-like"/>
    <property type="match status" value="1"/>
</dbReference>
<dbReference type="PROSITE" id="PS51352">
    <property type="entry name" value="THIOREDOXIN_2"/>
    <property type="match status" value="1"/>
</dbReference>
<keyword evidence="3" id="KW-1185">Reference proteome</keyword>
<evidence type="ECO:0000313" key="2">
    <source>
        <dbReference type="EMBL" id="OAD41893.1"/>
    </source>
</evidence>
<name>A0ABX2U829_9BURK</name>
<dbReference type="EMBL" id="LVWD01000013">
    <property type="protein sequence ID" value="OAD41893.1"/>
    <property type="molecule type" value="Genomic_DNA"/>
</dbReference>
<evidence type="ECO:0000259" key="1">
    <source>
        <dbReference type="PROSITE" id="PS51352"/>
    </source>
</evidence>
<proteinExistence type="predicted"/>
<organism evidence="2 3">
    <name type="scientific">Hydrogenophaga crassostreae</name>
    <dbReference type="NCBI Taxonomy" id="1763535"/>
    <lineage>
        <taxon>Bacteria</taxon>
        <taxon>Pseudomonadati</taxon>
        <taxon>Pseudomonadota</taxon>
        <taxon>Betaproteobacteria</taxon>
        <taxon>Burkholderiales</taxon>
        <taxon>Comamonadaceae</taxon>
        <taxon>Hydrogenophaga</taxon>
    </lineage>
</organism>
<dbReference type="InterPro" id="IPR036249">
    <property type="entry name" value="Thioredoxin-like_sf"/>
</dbReference>
<dbReference type="Pfam" id="PF00578">
    <property type="entry name" value="AhpC-TSA"/>
    <property type="match status" value="1"/>
</dbReference>